<gene>
    <name evidence="3" type="ORF">CKY39_22675</name>
</gene>
<evidence type="ECO:0000313" key="4">
    <source>
        <dbReference type="Proteomes" id="UP000217154"/>
    </source>
</evidence>
<accession>A0A250DMW4</accession>
<evidence type="ECO:0000256" key="1">
    <source>
        <dbReference type="ARBA" id="ARBA00022801"/>
    </source>
</evidence>
<dbReference type="CDD" id="cd01014">
    <property type="entry name" value="nicotinamidase_related"/>
    <property type="match status" value="1"/>
</dbReference>
<name>A0A250DMW4_9BURK</name>
<dbReference type="InterPro" id="IPR000868">
    <property type="entry name" value="Isochorismatase-like_dom"/>
</dbReference>
<dbReference type="Proteomes" id="UP000217154">
    <property type="component" value="Chromosome"/>
</dbReference>
<evidence type="ECO:0000313" key="3">
    <source>
        <dbReference type="EMBL" id="ATA55717.1"/>
    </source>
</evidence>
<dbReference type="EMBL" id="CP023284">
    <property type="protein sequence ID" value="ATA55717.1"/>
    <property type="molecule type" value="Genomic_DNA"/>
</dbReference>
<dbReference type="Gene3D" id="3.40.50.850">
    <property type="entry name" value="Isochorismatase-like"/>
    <property type="match status" value="1"/>
</dbReference>
<feature type="domain" description="Isochorismatase-like" evidence="2">
    <location>
        <begin position="23"/>
        <end position="196"/>
    </location>
</feature>
<dbReference type="KEGG" id="vbo:CKY39_22675"/>
<dbReference type="InterPro" id="IPR050272">
    <property type="entry name" value="Isochorismatase-like_hydrls"/>
</dbReference>
<protein>
    <submittedName>
        <fullName evidence="3">Cysteine hydrolase</fullName>
    </submittedName>
</protein>
<organism evidence="3 4">
    <name type="scientific">Variovorax boronicumulans</name>
    <dbReference type="NCBI Taxonomy" id="436515"/>
    <lineage>
        <taxon>Bacteria</taxon>
        <taxon>Pseudomonadati</taxon>
        <taxon>Pseudomonadota</taxon>
        <taxon>Betaproteobacteria</taxon>
        <taxon>Burkholderiales</taxon>
        <taxon>Comamonadaceae</taxon>
        <taxon>Variovorax</taxon>
    </lineage>
</organism>
<dbReference type="SUPFAM" id="SSF52499">
    <property type="entry name" value="Isochorismatase-like hydrolases"/>
    <property type="match status" value="1"/>
</dbReference>
<dbReference type="RefSeq" id="WP_095746046.1">
    <property type="nucleotide sequence ID" value="NZ_CP023284.1"/>
</dbReference>
<keyword evidence="1 3" id="KW-0378">Hydrolase</keyword>
<dbReference type="AlphaFoldDB" id="A0A250DMW4"/>
<dbReference type="PANTHER" id="PTHR43540">
    <property type="entry name" value="PEROXYUREIDOACRYLATE/UREIDOACRYLATE AMIDOHYDROLASE-RELATED"/>
    <property type="match status" value="1"/>
</dbReference>
<evidence type="ECO:0000259" key="2">
    <source>
        <dbReference type="Pfam" id="PF00857"/>
    </source>
</evidence>
<dbReference type="GO" id="GO:0016787">
    <property type="term" value="F:hydrolase activity"/>
    <property type="evidence" value="ECO:0007669"/>
    <property type="project" value="UniProtKB-KW"/>
</dbReference>
<dbReference type="InterPro" id="IPR036380">
    <property type="entry name" value="Isochorismatase-like_sf"/>
</dbReference>
<dbReference type="Pfam" id="PF00857">
    <property type="entry name" value="Isochorismatase"/>
    <property type="match status" value="1"/>
</dbReference>
<sequence>MKHPSIRSLTGAVPTSRLDPAATALIAIDFQNEYFDGRMPIPDGLAALRQARRLIDAADRHAMPVFHVQHVAPADSPIFAEGSHAFGIHDALRPAPQHAVLRKATPSAFAGTTLEAELQARGITTLILTGLMTHMCVSATAFDAAPRGYQSLIVGDACATRDLDLEEGGVLGHRELHRAALRGVSDVVAEVRSTDEVLQLLEAGR</sequence>
<proteinExistence type="predicted"/>
<reference evidence="3 4" key="1">
    <citation type="submission" date="2017-09" db="EMBL/GenBank/DDBJ databases">
        <title>The diverse metabolic capabilities of V. boronicumulans make it an excellent choice for continued studies on novel biodegradation.</title>
        <authorList>
            <person name="Sun S."/>
        </authorList>
    </citation>
    <scope>NUCLEOTIDE SEQUENCE [LARGE SCALE GENOMIC DNA]</scope>
    <source>
        <strain evidence="3 4">J1</strain>
    </source>
</reference>